<dbReference type="SUPFAM" id="SSF88713">
    <property type="entry name" value="Glycoside hydrolase/deacetylase"/>
    <property type="match status" value="1"/>
</dbReference>
<evidence type="ECO:0000256" key="1">
    <source>
        <dbReference type="SAM" id="Coils"/>
    </source>
</evidence>
<dbReference type="CDD" id="cd10936">
    <property type="entry name" value="CE4_DAC2"/>
    <property type="match status" value="1"/>
</dbReference>
<dbReference type="GO" id="GO:0005975">
    <property type="term" value="P:carbohydrate metabolic process"/>
    <property type="evidence" value="ECO:0007669"/>
    <property type="project" value="InterPro"/>
</dbReference>
<dbReference type="SUPFAM" id="SSF51261">
    <property type="entry name" value="Duplicated hybrid motif"/>
    <property type="match status" value="1"/>
</dbReference>
<reference evidence="4 5" key="1">
    <citation type="submission" date="2018-06" db="EMBL/GenBank/DDBJ databases">
        <authorList>
            <consortium name="Pathogen Informatics"/>
            <person name="Doyle S."/>
        </authorList>
    </citation>
    <scope>NUCLEOTIDE SEQUENCE [LARGE SCALE GENOMIC DNA]</scope>
    <source>
        <strain evidence="4 5">NCTC11938</strain>
    </source>
</reference>
<dbReference type="InterPro" id="IPR016047">
    <property type="entry name" value="M23ase_b-sheet_dom"/>
</dbReference>
<feature type="region of interest" description="Disordered" evidence="2">
    <location>
        <begin position="85"/>
        <end position="114"/>
    </location>
</feature>
<name>A0A379EZU0_PROMI</name>
<protein>
    <submittedName>
        <fullName evidence="4">Exported polysaccharide deacetylase</fullName>
    </submittedName>
</protein>
<feature type="domain" description="M23ase beta-sheet core" evidence="3">
    <location>
        <begin position="241"/>
        <end position="334"/>
    </location>
</feature>
<dbReference type="Gene3D" id="3.20.20.370">
    <property type="entry name" value="Glycoside hydrolase/deacetylase"/>
    <property type="match status" value="1"/>
</dbReference>
<dbReference type="Proteomes" id="UP000254191">
    <property type="component" value="Unassembled WGS sequence"/>
</dbReference>
<gene>
    <name evidence="4" type="primary">envC</name>
    <name evidence="4" type="ORF">NCTC11938_00107</name>
</gene>
<dbReference type="Pfam" id="PF04748">
    <property type="entry name" value="Polysacc_deac_2"/>
    <property type="match status" value="1"/>
</dbReference>
<dbReference type="NCBIfam" id="NF008644">
    <property type="entry name" value="PRK11637.1"/>
    <property type="match status" value="1"/>
</dbReference>
<organism evidence="4 5">
    <name type="scientific">Proteus mirabilis</name>
    <dbReference type="NCBI Taxonomy" id="584"/>
    <lineage>
        <taxon>Bacteria</taxon>
        <taxon>Pseudomonadati</taxon>
        <taxon>Pseudomonadota</taxon>
        <taxon>Gammaproteobacteria</taxon>
        <taxon>Enterobacterales</taxon>
        <taxon>Morganellaceae</taxon>
        <taxon>Proteus</taxon>
    </lineage>
</organism>
<feature type="compositionally biased region" description="Polar residues" evidence="2">
    <location>
        <begin position="100"/>
        <end position="113"/>
    </location>
</feature>
<proteinExistence type="predicted"/>
<evidence type="ECO:0000313" key="4">
    <source>
        <dbReference type="EMBL" id="SUC11901.1"/>
    </source>
</evidence>
<evidence type="ECO:0000313" key="5">
    <source>
        <dbReference type="Proteomes" id="UP000254191"/>
    </source>
</evidence>
<dbReference type="InterPro" id="IPR011330">
    <property type="entry name" value="Glyco_hydro/deAcase_b/a-brl"/>
</dbReference>
<dbReference type="EMBL" id="UGTS01000001">
    <property type="protein sequence ID" value="SUC11901.1"/>
    <property type="molecule type" value="Genomic_DNA"/>
</dbReference>
<feature type="coiled-coil region" evidence="1">
    <location>
        <begin position="1"/>
        <end position="42"/>
    </location>
</feature>
<keyword evidence="1" id="KW-0175">Coiled coil</keyword>
<dbReference type="FunFam" id="2.70.70.10:FF:000003">
    <property type="entry name" value="Murein hydrolase activator EnvC"/>
    <property type="match status" value="1"/>
</dbReference>
<dbReference type="Pfam" id="PF01551">
    <property type="entry name" value="Peptidase_M23"/>
    <property type="match status" value="1"/>
</dbReference>
<dbReference type="InterPro" id="IPR006837">
    <property type="entry name" value="Divergent_DAC"/>
</dbReference>
<accession>A0A379EZU0</accession>
<sequence length="646" mass="72195">MHETQNRLQTLAKEIKTITANIARLQKQYNEQQALLARQLDAAYRQGKHQGIELLFRGEEGQREERILAYYSYINEARKQSMEQLAQTSKELQAEKDAQQAKQNEQKQVLTKQQQEKQKLDNALAARQKTLTQLESTLKEDQRNLATMRANETRLRNKIAQAEREAKARAEREAREAARIAAKQREAQQRGSTYKPTAEERSLMSRTGGLGKPAGQAIWPIRGSLLHRFGESISGSGELRWKGIVIPAAQGTEVKAIADGRVLLADWLQGYGLVVVVEHGKGDMSLYGYNQSALVNVGQQVKAGQPIALVGNSGGQERSALYFEIRRQGKAVNPVPWLWEVVLHLLGTLQRNIALTLSLMLLSFLFSAPAFSAKLAIVIDDFGYRKKEDNQILQLPTAVSIAILPNSPHGKEMATKAHAQGREILIHMPMAPISKQPLEKDTLKPSMDQAEINRIIQNAINRVPYAVGMNNHMGSAMTSDRQAMDRVIKALNHSDLYFLDKCHYRQYASGHGSQSGWRSSLRRHVFLDNVQTEAETRQQLNRAINLARKMALPLPLVTPPFNRKGITTAVALLPADIQLVAPSGLLTPSPDSPMVQEPPAVIPLTEQSKEPKPATWLKPAQQAIISMKKSTLMKVLTKKLMTFRTR</sequence>
<dbReference type="Gene3D" id="6.10.250.3150">
    <property type="match status" value="1"/>
</dbReference>
<dbReference type="InterPro" id="IPR011055">
    <property type="entry name" value="Dup_hybrid_motif"/>
</dbReference>
<dbReference type="AlphaFoldDB" id="A0A379EZU0"/>
<dbReference type="PANTHER" id="PTHR30105:SF2">
    <property type="entry name" value="DIVERGENT POLYSACCHARIDE DEACETYLASE SUPERFAMILY"/>
    <property type="match status" value="1"/>
</dbReference>
<evidence type="ECO:0000256" key="2">
    <source>
        <dbReference type="SAM" id="MobiDB-lite"/>
    </source>
</evidence>
<dbReference type="CDD" id="cd12797">
    <property type="entry name" value="M23_peptidase"/>
    <property type="match status" value="1"/>
</dbReference>
<dbReference type="PANTHER" id="PTHR30105">
    <property type="entry name" value="UNCHARACTERIZED YIBQ-RELATED"/>
    <property type="match status" value="1"/>
</dbReference>
<dbReference type="Gene3D" id="2.70.70.10">
    <property type="entry name" value="Glucose Permease (Domain IIA)"/>
    <property type="match status" value="1"/>
</dbReference>
<evidence type="ECO:0000259" key="3">
    <source>
        <dbReference type="Pfam" id="PF01551"/>
    </source>
</evidence>